<gene>
    <name evidence="1" type="ORF">TTRE_0000750501</name>
</gene>
<protein>
    <submittedName>
        <fullName evidence="1">Uncharacterized protein</fullName>
    </submittedName>
</protein>
<organism evidence="1 2">
    <name type="scientific">Trichuris trichiura</name>
    <name type="common">Whipworm</name>
    <name type="synonym">Trichocephalus trichiurus</name>
    <dbReference type="NCBI Taxonomy" id="36087"/>
    <lineage>
        <taxon>Eukaryota</taxon>
        <taxon>Metazoa</taxon>
        <taxon>Ecdysozoa</taxon>
        <taxon>Nematoda</taxon>
        <taxon>Enoplea</taxon>
        <taxon>Dorylaimia</taxon>
        <taxon>Trichinellida</taxon>
        <taxon>Trichuridae</taxon>
        <taxon>Trichuris</taxon>
    </lineage>
</organism>
<dbReference type="Proteomes" id="UP000030665">
    <property type="component" value="Unassembled WGS sequence"/>
</dbReference>
<evidence type="ECO:0000313" key="2">
    <source>
        <dbReference type="Proteomes" id="UP000030665"/>
    </source>
</evidence>
<keyword evidence="2" id="KW-1185">Reference proteome</keyword>
<dbReference type="AlphaFoldDB" id="A0A077ZKS1"/>
<reference evidence="1" key="1">
    <citation type="submission" date="2014-01" db="EMBL/GenBank/DDBJ databases">
        <authorList>
            <person name="Aslett M."/>
        </authorList>
    </citation>
    <scope>NUCLEOTIDE SEQUENCE</scope>
</reference>
<sequence>MISASEVKFTSRNSAKKVYWEFQKENVRLLLEFHHLLDVVDGTEKCPVYSEAKAIPAGIMNKLEKLKRKDMHAKLLITMNTEKDMRRKLGVVKTAGQKQ</sequence>
<accession>A0A077ZKS1</accession>
<dbReference type="EMBL" id="HG806511">
    <property type="protein sequence ID" value="CDW59175.1"/>
    <property type="molecule type" value="Genomic_DNA"/>
</dbReference>
<evidence type="ECO:0000313" key="1">
    <source>
        <dbReference type="EMBL" id="CDW59175.1"/>
    </source>
</evidence>
<reference evidence="1" key="2">
    <citation type="submission" date="2014-03" db="EMBL/GenBank/DDBJ databases">
        <title>The whipworm genome and dual-species transcriptomics of an intimate host-pathogen interaction.</title>
        <authorList>
            <person name="Foth B.J."/>
            <person name="Tsai I.J."/>
            <person name="Reid A.J."/>
            <person name="Bancroft A.J."/>
            <person name="Nichol S."/>
            <person name="Tracey A."/>
            <person name="Holroyd N."/>
            <person name="Cotton J.A."/>
            <person name="Stanley E.J."/>
            <person name="Zarowiecki M."/>
            <person name="Liu J.Z."/>
            <person name="Huckvale T."/>
            <person name="Cooper P.J."/>
            <person name="Grencis R.K."/>
            <person name="Berriman M."/>
        </authorList>
    </citation>
    <scope>NUCLEOTIDE SEQUENCE [LARGE SCALE GENOMIC DNA]</scope>
</reference>
<proteinExistence type="predicted"/>
<name>A0A077ZKS1_TRITR</name>